<dbReference type="EMBL" id="GL996506">
    <property type="protein sequence ID" value="EGW29920.1"/>
    <property type="molecule type" value="Genomic_DNA"/>
</dbReference>
<dbReference type="RefSeq" id="XP_007377686.1">
    <property type="nucleotide sequence ID" value="XM_007377624.1"/>
</dbReference>
<dbReference type="Proteomes" id="UP000000709">
    <property type="component" value="Unassembled WGS sequence"/>
</dbReference>
<organism evidence="3">
    <name type="scientific">Spathaspora passalidarum (strain NRRL Y-27907 / 11-Y1)</name>
    <dbReference type="NCBI Taxonomy" id="619300"/>
    <lineage>
        <taxon>Eukaryota</taxon>
        <taxon>Fungi</taxon>
        <taxon>Dikarya</taxon>
        <taxon>Ascomycota</taxon>
        <taxon>Saccharomycotina</taxon>
        <taxon>Pichiomycetes</taxon>
        <taxon>Debaryomycetaceae</taxon>
        <taxon>Spathaspora</taxon>
    </lineage>
</organism>
<dbReference type="PANTHER" id="PTHR46072">
    <property type="entry name" value="AMIDASE-RELATED-RELATED"/>
    <property type="match status" value="1"/>
</dbReference>
<dbReference type="GeneID" id="18874798"/>
<dbReference type="OrthoDB" id="4018502at2759"/>
<dbReference type="SUPFAM" id="SSF75304">
    <property type="entry name" value="Amidase signature (AS) enzymes"/>
    <property type="match status" value="1"/>
</dbReference>
<dbReference type="STRING" id="619300.G3AVH1"/>
<evidence type="ECO:0000313" key="2">
    <source>
        <dbReference type="EMBL" id="EGW29920.1"/>
    </source>
</evidence>
<accession>G3AVH1</accession>
<dbReference type="HOGENOM" id="CLU_128876_0_0_1"/>
<dbReference type="Gene3D" id="3.90.1300.10">
    <property type="entry name" value="Amidase signature (AS) domain"/>
    <property type="match status" value="1"/>
</dbReference>
<proteinExistence type="inferred from homology"/>
<dbReference type="InterPro" id="IPR036928">
    <property type="entry name" value="AS_sf"/>
</dbReference>
<sequence>MDSLTQLDNFEQYWNLFQHDTNYLNDDTVLTEKEFNITSLPLPALLKKLSIGELTSVETVIAFMKKEIISRTSTSRSKNSHHQEFMDAITKARYLDWYFAKYGRPIGILHGLPISNRQLQLLNINNSDGKELGNVTLDSVYHNIAQCNNGRSRENYRVNAMVPRPQLSF</sequence>
<reference evidence="2 3" key="1">
    <citation type="journal article" date="2011" name="Proc. Natl. Acad. Sci. U.S.A.">
        <title>Comparative genomics of xylose-fermenting fungi for enhanced biofuel production.</title>
        <authorList>
            <person name="Wohlbach D.J."/>
            <person name="Kuo A."/>
            <person name="Sato T.K."/>
            <person name="Potts K.M."/>
            <person name="Salamov A.A."/>
            <person name="LaButti K.M."/>
            <person name="Sun H."/>
            <person name="Clum A."/>
            <person name="Pangilinan J.L."/>
            <person name="Lindquist E.A."/>
            <person name="Lucas S."/>
            <person name="Lapidus A."/>
            <person name="Jin M."/>
            <person name="Gunawan C."/>
            <person name="Balan V."/>
            <person name="Dale B.E."/>
            <person name="Jeffries T.W."/>
            <person name="Zinkel R."/>
            <person name="Barry K.W."/>
            <person name="Grigoriev I.V."/>
            <person name="Gasch A.P."/>
        </authorList>
    </citation>
    <scope>NUCLEOTIDE SEQUENCE [LARGE SCALE GENOMIC DNA]</scope>
    <source>
        <strain evidence="3">NRRL Y-27907 / 11-Y1</strain>
    </source>
</reference>
<dbReference type="InParanoid" id="G3AVH1"/>
<dbReference type="eggNOG" id="ENOG502RQHM">
    <property type="taxonomic scope" value="Eukaryota"/>
</dbReference>
<dbReference type="OMA" id="KARYLDW"/>
<keyword evidence="3" id="KW-1185">Reference proteome</keyword>
<gene>
    <name evidence="2" type="ORF">SPAPADRAFT_63548</name>
</gene>
<dbReference type="KEGG" id="spaa:SPAPADRAFT_63548"/>
<name>G3AVH1_SPAPN</name>
<protein>
    <submittedName>
        <fullName evidence="2">Uncharacterized protein</fullName>
    </submittedName>
</protein>
<evidence type="ECO:0000313" key="3">
    <source>
        <dbReference type="Proteomes" id="UP000000709"/>
    </source>
</evidence>
<evidence type="ECO:0000256" key="1">
    <source>
        <dbReference type="ARBA" id="ARBA00009199"/>
    </source>
</evidence>
<comment type="similarity">
    <text evidence="1">Belongs to the amidase family.</text>
</comment>
<dbReference type="AlphaFoldDB" id="G3AVH1"/>